<comment type="subcellular location">
    <subcellularLocation>
        <location evidence="1">Membrane</location>
        <topology evidence="1">Single-pass membrane protein</topology>
    </subcellularLocation>
</comment>
<dbReference type="AlphaFoldDB" id="A0A067SGU3"/>
<evidence type="ECO:0000256" key="3">
    <source>
        <dbReference type="ARBA" id="ARBA00022729"/>
    </source>
</evidence>
<dbReference type="GO" id="GO:0005886">
    <property type="term" value="C:plasma membrane"/>
    <property type="evidence" value="ECO:0007669"/>
    <property type="project" value="TreeGrafter"/>
</dbReference>
<evidence type="ECO:0000313" key="8">
    <source>
        <dbReference type="EMBL" id="KDR70175.1"/>
    </source>
</evidence>
<keyword evidence="2" id="KW-0812">Transmembrane</keyword>
<accession>A0A067SGU3</accession>
<keyword evidence="6" id="KW-0325">Glycoprotein</keyword>
<evidence type="ECO:0000256" key="5">
    <source>
        <dbReference type="ARBA" id="ARBA00023136"/>
    </source>
</evidence>
<dbReference type="InterPro" id="IPR002889">
    <property type="entry name" value="WSC_carb-bd"/>
</dbReference>
<keyword evidence="9" id="KW-1185">Reference proteome</keyword>
<evidence type="ECO:0000256" key="4">
    <source>
        <dbReference type="ARBA" id="ARBA00022989"/>
    </source>
</evidence>
<dbReference type="Pfam" id="PF01822">
    <property type="entry name" value="WSC"/>
    <property type="match status" value="1"/>
</dbReference>
<name>A0A067SGU3_GALM3</name>
<keyword evidence="4" id="KW-1133">Transmembrane helix</keyword>
<evidence type="ECO:0000259" key="7">
    <source>
        <dbReference type="PROSITE" id="PS51212"/>
    </source>
</evidence>
<dbReference type="SMART" id="SM00321">
    <property type="entry name" value="WSC"/>
    <property type="match status" value="1"/>
</dbReference>
<dbReference type="OrthoDB" id="5985073at2759"/>
<dbReference type="Proteomes" id="UP000027222">
    <property type="component" value="Unassembled WGS sequence"/>
</dbReference>
<evidence type="ECO:0000256" key="6">
    <source>
        <dbReference type="ARBA" id="ARBA00023180"/>
    </source>
</evidence>
<dbReference type="HOGENOM" id="CLU_1768199_0_0_1"/>
<evidence type="ECO:0000256" key="2">
    <source>
        <dbReference type="ARBA" id="ARBA00022692"/>
    </source>
</evidence>
<gene>
    <name evidence="8" type="ORF">GALMADRAFT_144853</name>
</gene>
<dbReference type="STRING" id="685588.A0A067SGU3"/>
<keyword evidence="3" id="KW-0732">Signal</keyword>
<dbReference type="PANTHER" id="PTHR24269:SF16">
    <property type="entry name" value="PROTEIN SLG1"/>
    <property type="match status" value="1"/>
</dbReference>
<protein>
    <recommendedName>
        <fullName evidence="7">WSC domain-containing protein</fullName>
    </recommendedName>
</protein>
<feature type="domain" description="WSC" evidence="7">
    <location>
        <begin position="40"/>
        <end position="139"/>
    </location>
</feature>
<organism evidence="8 9">
    <name type="scientific">Galerina marginata (strain CBS 339.88)</name>
    <dbReference type="NCBI Taxonomy" id="685588"/>
    <lineage>
        <taxon>Eukaryota</taxon>
        <taxon>Fungi</taxon>
        <taxon>Dikarya</taxon>
        <taxon>Basidiomycota</taxon>
        <taxon>Agaricomycotina</taxon>
        <taxon>Agaricomycetes</taxon>
        <taxon>Agaricomycetidae</taxon>
        <taxon>Agaricales</taxon>
        <taxon>Agaricineae</taxon>
        <taxon>Strophariaceae</taxon>
        <taxon>Galerina</taxon>
    </lineage>
</organism>
<dbReference type="EMBL" id="KL142398">
    <property type="protein sequence ID" value="KDR70175.1"/>
    <property type="molecule type" value="Genomic_DNA"/>
</dbReference>
<dbReference type="InterPro" id="IPR051836">
    <property type="entry name" value="Kremen_rcpt"/>
</dbReference>
<evidence type="ECO:0000256" key="1">
    <source>
        <dbReference type="ARBA" id="ARBA00004167"/>
    </source>
</evidence>
<dbReference type="PROSITE" id="PS51212">
    <property type="entry name" value="WSC"/>
    <property type="match status" value="1"/>
</dbReference>
<evidence type="ECO:0000313" key="9">
    <source>
        <dbReference type="Proteomes" id="UP000027222"/>
    </source>
</evidence>
<sequence length="147" mass="15528">MPCPGNTSNTCGGPDAMQIYSTGAGPYTVGPASFILQYNGWRVTECWEDNWRFGGGRILPHIPKNDPPSQSMTVEKCIDACGAATYTSAGVEWGQECWCGNVTYAPGESVPSSECAMACNGNAAENCGGSDRILIYTSLDIALPGLF</sequence>
<dbReference type="PANTHER" id="PTHR24269">
    <property type="entry name" value="KREMEN PROTEIN"/>
    <property type="match status" value="1"/>
</dbReference>
<reference evidence="9" key="1">
    <citation type="journal article" date="2014" name="Proc. Natl. Acad. Sci. U.S.A.">
        <title>Extensive sampling of basidiomycete genomes demonstrates inadequacy of the white-rot/brown-rot paradigm for wood decay fungi.</title>
        <authorList>
            <person name="Riley R."/>
            <person name="Salamov A.A."/>
            <person name="Brown D.W."/>
            <person name="Nagy L.G."/>
            <person name="Floudas D."/>
            <person name="Held B.W."/>
            <person name="Levasseur A."/>
            <person name="Lombard V."/>
            <person name="Morin E."/>
            <person name="Otillar R."/>
            <person name="Lindquist E.A."/>
            <person name="Sun H."/>
            <person name="LaButti K.M."/>
            <person name="Schmutz J."/>
            <person name="Jabbour D."/>
            <person name="Luo H."/>
            <person name="Baker S.E."/>
            <person name="Pisabarro A.G."/>
            <person name="Walton J.D."/>
            <person name="Blanchette R.A."/>
            <person name="Henrissat B."/>
            <person name="Martin F."/>
            <person name="Cullen D."/>
            <person name="Hibbett D.S."/>
            <person name="Grigoriev I.V."/>
        </authorList>
    </citation>
    <scope>NUCLEOTIDE SEQUENCE [LARGE SCALE GENOMIC DNA]</scope>
    <source>
        <strain evidence="9">CBS 339.88</strain>
    </source>
</reference>
<keyword evidence="5" id="KW-0472">Membrane</keyword>
<proteinExistence type="predicted"/>